<dbReference type="InterPro" id="IPR036111">
    <property type="entry name" value="Mal/L-sulfo/L-lacto_DH-like_sf"/>
</dbReference>
<keyword evidence="1 2" id="KW-0560">Oxidoreductase</keyword>
<dbReference type="NCBIfam" id="NF009750">
    <property type="entry name" value="PRK13260.1"/>
    <property type="match status" value="1"/>
</dbReference>
<sequence length="335" mass="37156">MEQVRISFDKMKSVFKRVLLKYSFEESKAEKCADIFTTNSLEGVYSHGVYRFPRFIDYIRQGFIRVDAIAELANATGALEQWNGNSGPGPINAEICSKRAMEVASKNTIGCIALGNTNHWMRAGLYGWQAAKNGFAFIAWTNTIANMPAWGAADSKLGNNPLVFAVPYGESAIVLDFSMTQFSYGKMEASQLEGKNLPFDGGFNKKGELTKIPGEILETGRALPIGYWKGAGLSLLLDIFAAILSAGKATHEISKHEIEHAVSQVFIAIDLKNLQNYPAIEKSINDIINDFKTSISENETNKIRYPGERIKKTREENLKKGIPVNLSIWQTITKL</sequence>
<dbReference type="InterPro" id="IPR003767">
    <property type="entry name" value="Malate/L-lactate_DH-like"/>
</dbReference>
<evidence type="ECO:0000313" key="2">
    <source>
        <dbReference type="EMBL" id="QGY44988.1"/>
    </source>
</evidence>
<dbReference type="Gene3D" id="3.30.1370.60">
    <property type="entry name" value="Hypothetical oxidoreductase yiak, domain 2"/>
    <property type="match status" value="1"/>
</dbReference>
<gene>
    <name evidence="2" type="ORF">GM418_15300</name>
</gene>
<dbReference type="InterPro" id="IPR043144">
    <property type="entry name" value="Mal/L-sulf/L-lact_DH-like_ah"/>
</dbReference>
<keyword evidence="3" id="KW-1185">Reference proteome</keyword>
<evidence type="ECO:0000256" key="1">
    <source>
        <dbReference type="ARBA" id="ARBA00023002"/>
    </source>
</evidence>
<dbReference type="Proteomes" id="UP000428260">
    <property type="component" value="Chromosome"/>
</dbReference>
<dbReference type="Pfam" id="PF02615">
    <property type="entry name" value="Ldh_2"/>
    <property type="match status" value="1"/>
</dbReference>
<dbReference type="KEGG" id="mcos:GM418_15300"/>
<evidence type="ECO:0000313" key="3">
    <source>
        <dbReference type="Proteomes" id="UP000428260"/>
    </source>
</evidence>
<dbReference type="EMBL" id="CP046401">
    <property type="protein sequence ID" value="QGY44988.1"/>
    <property type="molecule type" value="Genomic_DNA"/>
</dbReference>
<name>A0A6I6JV81_9BACT</name>
<organism evidence="2 3">
    <name type="scientific">Maribellus comscasis</name>
    <dbReference type="NCBI Taxonomy" id="2681766"/>
    <lineage>
        <taxon>Bacteria</taxon>
        <taxon>Pseudomonadati</taxon>
        <taxon>Bacteroidota</taxon>
        <taxon>Bacteroidia</taxon>
        <taxon>Marinilabiliales</taxon>
        <taxon>Prolixibacteraceae</taxon>
        <taxon>Maribellus</taxon>
    </lineage>
</organism>
<dbReference type="PANTHER" id="PTHR11091:SF3">
    <property type="entry name" value="2,3-DIKETO-L-GULONATE REDUCTASE"/>
    <property type="match status" value="1"/>
</dbReference>
<dbReference type="RefSeq" id="WP_158867822.1">
    <property type="nucleotide sequence ID" value="NZ_CP046401.1"/>
</dbReference>
<dbReference type="PANTHER" id="PTHR11091">
    <property type="entry name" value="OXIDOREDUCTASE-RELATED"/>
    <property type="match status" value="1"/>
</dbReference>
<reference evidence="2 3" key="1">
    <citation type="submission" date="2019-11" db="EMBL/GenBank/DDBJ databases">
        <authorList>
            <person name="Zheng R.K."/>
            <person name="Sun C.M."/>
        </authorList>
    </citation>
    <scope>NUCLEOTIDE SEQUENCE [LARGE SCALE GENOMIC DNA]</scope>
    <source>
        <strain evidence="2 3">WC007</strain>
    </source>
</reference>
<accession>A0A6I6JV81</accession>
<dbReference type="SUPFAM" id="SSF89733">
    <property type="entry name" value="L-sulfolactate dehydrogenase-like"/>
    <property type="match status" value="1"/>
</dbReference>
<dbReference type="Gene3D" id="1.10.1530.10">
    <property type="match status" value="1"/>
</dbReference>
<dbReference type="GO" id="GO:0047559">
    <property type="term" value="F:3-dehydro-L-gulonate 2-dehydrogenase activity"/>
    <property type="evidence" value="ECO:0007669"/>
    <property type="project" value="UniProtKB-EC"/>
</dbReference>
<proteinExistence type="predicted"/>
<dbReference type="AlphaFoldDB" id="A0A6I6JV81"/>
<protein>
    <submittedName>
        <fullName evidence="2">3-dehydro-L-gulonate 2-dehydrogenase</fullName>
        <ecNumber evidence="2">1.1.1.130</ecNumber>
    </submittedName>
</protein>
<dbReference type="InterPro" id="IPR043143">
    <property type="entry name" value="Mal/L-sulf/L-lact_DH-like_NADP"/>
</dbReference>
<dbReference type="EC" id="1.1.1.130" evidence="2"/>